<keyword evidence="2" id="KW-1185">Reference proteome</keyword>
<organism evidence="1 2">
    <name type="scientific">Camellia sinensis</name>
    <name type="common">Tea plant</name>
    <name type="synonym">Thea sinensis</name>
    <dbReference type="NCBI Taxonomy" id="4442"/>
    <lineage>
        <taxon>Eukaryota</taxon>
        <taxon>Viridiplantae</taxon>
        <taxon>Streptophyta</taxon>
        <taxon>Embryophyta</taxon>
        <taxon>Tracheophyta</taxon>
        <taxon>Spermatophyta</taxon>
        <taxon>Magnoliopsida</taxon>
        <taxon>eudicotyledons</taxon>
        <taxon>Gunneridae</taxon>
        <taxon>Pentapetalae</taxon>
        <taxon>asterids</taxon>
        <taxon>Ericales</taxon>
        <taxon>Theaceae</taxon>
        <taxon>Camellia</taxon>
    </lineage>
</organism>
<dbReference type="Proteomes" id="UP000593564">
    <property type="component" value="Unassembled WGS sequence"/>
</dbReference>
<sequence>MVIMEGSLQAIRAAAADSVVKLNQTRLARFGVVFRRLKLHDAWSTHQFVER</sequence>
<dbReference type="EMBL" id="JACBKZ010000001">
    <property type="protein sequence ID" value="KAF5959062.1"/>
    <property type="molecule type" value="Genomic_DNA"/>
</dbReference>
<evidence type="ECO:0000313" key="1">
    <source>
        <dbReference type="EMBL" id="KAF5959062.1"/>
    </source>
</evidence>
<reference evidence="1 2" key="2">
    <citation type="submission" date="2020-07" db="EMBL/GenBank/DDBJ databases">
        <title>Genome assembly of wild tea tree DASZ reveals pedigree and selection history of tea varieties.</title>
        <authorList>
            <person name="Zhang W."/>
        </authorList>
    </citation>
    <scope>NUCLEOTIDE SEQUENCE [LARGE SCALE GENOMIC DNA]</scope>
    <source>
        <strain evidence="2">cv. G240</strain>
        <tissue evidence="1">Leaf</tissue>
    </source>
</reference>
<name>A0A7J7I1Z0_CAMSI</name>
<accession>A0A7J7I1Z0</accession>
<protein>
    <submittedName>
        <fullName evidence="1">Uncharacterized protein</fullName>
    </submittedName>
</protein>
<evidence type="ECO:0000313" key="2">
    <source>
        <dbReference type="Proteomes" id="UP000593564"/>
    </source>
</evidence>
<reference evidence="2" key="1">
    <citation type="journal article" date="2020" name="Nat. Commun.">
        <title>Genome assembly of wild tea tree DASZ reveals pedigree and selection history of tea varieties.</title>
        <authorList>
            <person name="Zhang W."/>
            <person name="Zhang Y."/>
            <person name="Qiu H."/>
            <person name="Guo Y."/>
            <person name="Wan H."/>
            <person name="Zhang X."/>
            <person name="Scossa F."/>
            <person name="Alseekh S."/>
            <person name="Zhang Q."/>
            <person name="Wang P."/>
            <person name="Xu L."/>
            <person name="Schmidt M.H."/>
            <person name="Jia X."/>
            <person name="Li D."/>
            <person name="Zhu A."/>
            <person name="Guo F."/>
            <person name="Chen W."/>
            <person name="Ni D."/>
            <person name="Usadel B."/>
            <person name="Fernie A.R."/>
            <person name="Wen W."/>
        </authorList>
    </citation>
    <scope>NUCLEOTIDE SEQUENCE [LARGE SCALE GENOMIC DNA]</scope>
    <source>
        <strain evidence="2">cv. G240</strain>
    </source>
</reference>
<comment type="caution">
    <text evidence="1">The sequence shown here is derived from an EMBL/GenBank/DDBJ whole genome shotgun (WGS) entry which is preliminary data.</text>
</comment>
<dbReference type="AlphaFoldDB" id="A0A7J7I1Z0"/>
<gene>
    <name evidence="1" type="ORF">HYC85_000271</name>
</gene>
<proteinExistence type="predicted"/>